<dbReference type="OrthoDB" id="6349953at2759"/>
<evidence type="ECO:0000256" key="1">
    <source>
        <dbReference type="ARBA" id="ARBA00022555"/>
    </source>
</evidence>
<keyword evidence="4 9" id="KW-0949">S-adenosyl-L-methionine</keyword>
<dbReference type="Proteomes" id="UP000759537">
    <property type="component" value="Unassembled WGS sequence"/>
</dbReference>
<evidence type="ECO:0000256" key="2">
    <source>
        <dbReference type="ARBA" id="ARBA00022603"/>
    </source>
</evidence>
<dbReference type="FunFam" id="3.40.50.150:FF:000450">
    <property type="entry name" value="N2,N2-dimethylguanosine tRNA methyltransferase, putative"/>
    <property type="match status" value="1"/>
</dbReference>
<comment type="catalytic activity">
    <reaction evidence="8 9">
        <text>guanosine(26) in tRNA + 2 S-adenosyl-L-methionine = N(2)-dimethylguanosine(26) in tRNA + 2 S-adenosyl-L-homocysteine + 2 H(+)</text>
        <dbReference type="Rhea" id="RHEA:43140"/>
        <dbReference type="Rhea" id="RHEA-COMP:10359"/>
        <dbReference type="Rhea" id="RHEA-COMP:10360"/>
        <dbReference type="ChEBI" id="CHEBI:15378"/>
        <dbReference type="ChEBI" id="CHEBI:57856"/>
        <dbReference type="ChEBI" id="CHEBI:59789"/>
        <dbReference type="ChEBI" id="CHEBI:74269"/>
        <dbReference type="ChEBI" id="CHEBI:74513"/>
        <dbReference type="EC" id="2.1.1.216"/>
    </reaction>
</comment>
<dbReference type="InterPro" id="IPR029063">
    <property type="entry name" value="SAM-dependent_MTases_sf"/>
</dbReference>
<dbReference type="FunFam" id="3.30.56.70:FF:000001">
    <property type="entry name" value="tRNA (guanine(26)-N(2))-dimethyltransferase"/>
    <property type="match status" value="1"/>
</dbReference>
<dbReference type="GO" id="GO:0002940">
    <property type="term" value="P:tRNA N2-guanine methylation"/>
    <property type="evidence" value="ECO:0007669"/>
    <property type="project" value="TreeGrafter"/>
</dbReference>
<dbReference type="PANTHER" id="PTHR10631:SF3">
    <property type="entry name" value="TRNA (GUANINE(26)-N(2))-DIMETHYLTRANSFERASE"/>
    <property type="match status" value="1"/>
</dbReference>
<dbReference type="EMBL" id="WHVB01000011">
    <property type="protein sequence ID" value="KAF8478559.1"/>
    <property type="molecule type" value="Genomic_DNA"/>
</dbReference>
<dbReference type="GO" id="GO:0160104">
    <property type="term" value="F:tRNA (guanine(26)-N2)-dimethyltransferase activity"/>
    <property type="evidence" value="ECO:0007669"/>
    <property type="project" value="UniProtKB-UniRule"/>
</dbReference>
<evidence type="ECO:0000256" key="8">
    <source>
        <dbReference type="ARBA" id="ARBA00051897"/>
    </source>
</evidence>
<keyword evidence="1 9" id="KW-0820">tRNA-binding</keyword>
<keyword evidence="12" id="KW-1185">Reference proteome</keyword>
<evidence type="ECO:0000256" key="4">
    <source>
        <dbReference type="ARBA" id="ARBA00022691"/>
    </source>
</evidence>
<feature type="region of interest" description="Disordered" evidence="10">
    <location>
        <begin position="551"/>
        <end position="577"/>
    </location>
</feature>
<reference evidence="11" key="1">
    <citation type="submission" date="2019-10" db="EMBL/GenBank/DDBJ databases">
        <authorList>
            <consortium name="DOE Joint Genome Institute"/>
            <person name="Kuo A."/>
            <person name="Miyauchi S."/>
            <person name="Kiss E."/>
            <person name="Drula E."/>
            <person name="Kohler A."/>
            <person name="Sanchez-Garcia M."/>
            <person name="Andreopoulos B."/>
            <person name="Barry K.W."/>
            <person name="Bonito G."/>
            <person name="Buee M."/>
            <person name="Carver A."/>
            <person name="Chen C."/>
            <person name="Cichocki N."/>
            <person name="Clum A."/>
            <person name="Culley D."/>
            <person name="Crous P.W."/>
            <person name="Fauchery L."/>
            <person name="Girlanda M."/>
            <person name="Hayes R."/>
            <person name="Keri Z."/>
            <person name="LaButti K."/>
            <person name="Lipzen A."/>
            <person name="Lombard V."/>
            <person name="Magnuson J."/>
            <person name="Maillard F."/>
            <person name="Morin E."/>
            <person name="Murat C."/>
            <person name="Nolan M."/>
            <person name="Ohm R."/>
            <person name="Pangilinan J."/>
            <person name="Pereira M."/>
            <person name="Perotto S."/>
            <person name="Peter M."/>
            <person name="Riley R."/>
            <person name="Sitrit Y."/>
            <person name="Stielow B."/>
            <person name="Szollosi G."/>
            <person name="Zifcakova L."/>
            <person name="Stursova M."/>
            <person name="Spatafora J.W."/>
            <person name="Tedersoo L."/>
            <person name="Vaario L.-M."/>
            <person name="Yamada A."/>
            <person name="Yan M."/>
            <person name="Wang P."/>
            <person name="Xu J."/>
            <person name="Bruns T."/>
            <person name="Baldrian P."/>
            <person name="Vilgalys R."/>
            <person name="Henrissat B."/>
            <person name="Grigoriev I.V."/>
            <person name="Hibbett D."/>
            <person name="Nagy L.G."/>
            <person name="Martin F.M."/>
        </authorList>
    </citation>
    <scope>NUCLEOTIDE SEQUENCE</scope>
    <source>
        <strain evidence="11">Prilba</strain>
    </source>
</reference>
<dbReference type="PANTHER" id="PTHR10631">
    <property type="entry name" value="N 2 ,N 2 -DIMETHYLGUANOSINE TRNA METHYLTRANSFERASE"/>
    <property type="match status" value="1"/>
</dbReference>
<keyword evidence="6 9" id="KW-0694">RNA-binding</keyword>
<dbReference type="EC" id="2.1.1.216" evidence="7 9"/>
<feature type="region of interest" description="Disordered" evidence="10">
    <location>
        <begin position="70"/>
        <end position="104"/>
    </location>
</feature>
<evidence type="ECO:0000313" key="12">
    <source>
        <dbReference type="Proteomes" id="UP000759537"/>
    </source>
</evidence>
<reference evidence="11" key="2">
    <citation type="journal article" date="2020" name="Nat. Commun.">
        <title>Large-scale genome sequencing of mycorrhizal fungi provides insights into the early evolution of symbiotic traits.</title>
        <authorList>
            <person name="Miyauchi S."/>
            <person name="Kiss E."/>
            <person name="Kuo A."/>
            <person name="Drula E."/>
            <person name="Kohler A."/>
            <person name="Sanchez-Garcia M."/>
            <person name="Morin E."/>
            <person name="Andreopoulos B."/>
            <person name="Barry K.W."/>
            <person name="Bonito G."/>
            <person name="Buee M."/>
            <person name="Carver A."/>
            <person name="Chen C."/>
            <person name="Cichocki N."/>
            <person name="Clum A."/>
            <person name="Culley D."/>
            <person name="Crous P.W."/>
            <person name="Fauchery L."/>
            <person name="Girlanda M."/>
            <person name="Hayes R.D."/>
            <person name="Keri Z."/>
            <person name="LaButti K."/>
            <person name="Lipzen A."/>
            <person name="Lombard V."/>
            <person name="Magnuson J."/>
            <person name="Maillard F."/>
            <person name="Murat C."/>
            <person name="Nolan M."/>
            <person name="Ohm R.A."/>
            <person name="Pangilinan J."/>
            <person name="Pereira M.F."/>
            <person name="Perotto S."/>
            <person name="Peter M."/>
            <person name="Pfister S."/>
            <person name="Riley R."/>
            <person name="Sitrit Y."/>
            <person name="Stielow J.B."/>
            <person name="Szollosi G."/>
            <person name="Zifcakova L."/>
            <person name="Stursova M."/>
            <person name="Spatafora J.W."/>
            <person name="Tedersoo L."/>
            <person name="Vaario L.M."/>
            <person name="Yamada A."/>
            <person name="Yan M."/>
            <person name="Wang P."/>
            <person name="Xu J."/>
            <person name="Bruns T."/>
            <person name="Baldrian P."/>
            <person name="Vilgalys R."/>
            <person name="Dunand C."/>
            <person name="Henrissat B."/>
            <person name="Grigoriev I.V."/>
            <person name="Hibbett D."/>
            <person name="Nagy L.G."/>
            <person name="Martin F.M."/>
        </authorList>
    </citation>
    <scope>NUCLEOTIDE SEQUENCE</scope>
    <source>
        <strain evidence="11">Prilba</strain>
    </source>
</reference>
<name>A0A9P5MTQ8_9AGAM</name>
<evidence type="ECO:0000256" key="7">
    <source>
        <dbReference type="ARBA" id="ARBA00039099"/>
    </source>
</evidence>
<protein>
    <recommendedName>
        <fullName evidence="7 9">tRNA (guanine(26)-N(2))-dimethyltransferase</fullName>
        <ecNumber evidence="7 9">2.1.1.216</ecNumber>
    </recommendedName>
</protein>
<dbReference type="InterPro" id="IPR042296">
    <property type="entry name" value="tRNA_met_Trm1_C"/>
</dbReference>
<sequence length="577" mass="63983">MANTSPKSITVPDGFTLHTENTSHILLPSNNEAFLNPVQEFNRDLSVAAIRVWSEDLNKTKEERWRQARERRLMKEEKPPATDRKRRKVEESVVQDAASVPPDVDANAEDTVEAISDPAARAKEAEYRPHKVIILEALSATGLRSIRYAKEIPLVRFVIANDLSPSATAAMTRNVELNGLGSTATDGGGPGTEATGFKGKVRVNEGDARMLMYSHSPERNRVDVVDLDPYGTAAPFIDAAVQCITDGGLLCVTCTDLSVLATNNYPEKCYSNYGGASIKAEYCHEAALRLVLHTISTSAARYGRYIQPLLSLSIDFYVRLFVRVQTAPIEVKKVASQTSVYYVCSGCQSFYEQPLGRVTERINDRGNPTVLFKTHVGPPVPEKCPECDSSLHIGGPMWNGQIHDPQFVGQILEHLEGNEDKYGTSTRMKGMLTVAKEELRVPFYFTPSRVAGFFHCTCPSLNEITSALLHAGHQVSRSHASPGSLKTTATRQVLHDVYRSWVKKHPVKMEKIPPNSPAYVLLQKEPSFEVNFNSHPLTVTQSSKVKLVRYQQNPTPNWGPAVKAESGIKRKRHDKDE</sequence>
<comment type="caution">
    <text evidence="11">The sequence shown here is derived from an EMBL/GenBank/DDBJ whole genome shotgun (WGS) entry which is preliminary data.</text>
</comment>
<keyword evidence="5 9" id="KW-0819">tRNA processing</keyword>
<evidence type="ECO:0000256" key="10">
    <source>
        <dbReference type="SAM" id="MobiDB-lite"/>
    </source>
</evidence>
<dbReference type="Gene3D" id="3.30.56.70">
    <property type="entry name" value="N2,N2-dimethylguanosine tRNA methyltransferase, C-terminal domain"/>
    <property type="match status" value="1"/>
</dbReference>
<organism evidence="11 12">
    <name type="scientific">Russula ochroleuca</name>
    <dbReference type="NCBI Taxonomy" id="152965"/>
    <lineage>
        <taxon>Eukaryota</taxon>
        <taxon>Fungi</taxon>
        <taxon>Dikarya</taxon>
        <taxon>Basidiomycota</taxon>
        <taxon>Agaricomycotina</taxon>
        <taxon>Agaricomycetes</taxon>
        <taxon>Russulales</taxon>
        <taxon>Russulaceae</taxon>
        <taxon>Russula</taxon>
    </lineage>
</organism>
<dbReference type="NCBIfam" id="TIGR00308">
    <property type="entry name" value="TRM1"/>
    <property type="match status" value="1"/>
</dbReference>
<dbReference type="Pfam" id="PF02005">
    <property type="entry name" value="TRM"/>
    <property type="match status" value="1"/>
</dbReference>
<dbReference type="GO" id="GO:0005634">
    <property type="term" value="C:nucleus"/>
    <property type="evidence" value="ECO:0007669"/>
    <property type="project" value="TreeGrafter"/>
</dbReference>
<keyword evidence="3 9" id="KW-0808">Transferase</keyword>
<dbReference type="SUPFAM" id="SSF53335">
    <property type="entry name" value="S-adenosyl-L-methionine-dependent methyltransferases"/>
    <property type="match status" value="1"/>
</dbReference>
<evidence type="ECO:0000256" key="9">
    <source>
        <dbReference type="PROSITE-ProRule" id="PRU00958"/>
    </source>
</evidence>
<dbReference type="InterPro" id="IPR002905">
    <property type="entry name" value="Trm1"/>
</dbReference>
<evidence type="ECO:0000313" key="11">
    <source>
        <dbReference type="EMBL" id="KAF8478559.1"/>
    </source>
</evidence>
<gene>
    <name evidence="11" type="ORF">DFH94DRAFT_800721</name>
</gene>
<evidence type="ECO:0000256" key="5">
    <source>
        <dbReference type="ARBA" id="ARBA00022694"/>
    </source>
</evidence>
<dbReference type="AlphaFoldDB" id="A0A9P5MTQ8"/>
<feature type="compositionally biased region" description="Basic and acidic residues" evidence="10">
    <location>
        <begin position="70"/>
        <end position="91"/>
    </location>
</feature>
<accession>A0A9P5MTQ8</accession>
<evidence type="ECO:0000256" key="3">
    <source>
        <dbReference type="ARBA" id="ARBA00022679"/>
    </source>
</evidence>
<comment type="similarity">
    <text evidence="9">Belongs to the class I-like SAM-binding methyltransferase superfamily. Trm1 family.</text>
</comment>
<dbReference type="Gene3D" id="3.40.50.150">
    <property type="entry name" value="Vaccinia Virus protein VP39"/>
    <property type="match status" value="1"/>
</dbReference>
<dbReference type="PROSITE" id="PS51626">
    <property type="entry name" value="SAM_MT_TRM1"/>
    <property type="match status" value="1"/>
</dbReference>
<evidence type="ECO:0000256" key="6">
    <source>
        <dbReference type="ARBA" id="ARBA00022884"/>
    </source>
</evidence>
<keyword evidence="2 9" id="KW-0489">Methyltransferase</keyword>
<dbReference type="GO" id="GO:0000049">
    <property type="term" value="F:tRNA binding"/>
    <property type="evidence" value="ECO:0007669"/>
    <property type="project" value="UniProtKB-UniRule"/>
</dbReference>
<proteinExistence type="inferred from homology"/>